<organism evidence="9 10">
    <name type="scientific">Mycolicibacterium komossense</name>
    <dbReference type="NCBI Taxonomy" id="1779"/>
    <lineage>
        <taxon>Bacteria</taxon>
        <taxon>Bacillati</taxon>
        <taxon>Actinomycetota</taxon>
        <taxon>Actinomycetes</taxon>
        <taxon>Mycobacteriales</taxon>
        <taxon>Mycobacteriaceae</taxon>
        <taxon>Mycolicibacterium</taxon>
    </lineage>
</organism>
<dbReference type="Proteomes" id="UP001526201">
    <property type="component" value="Unassembled WGS sequence"/>
</dbReference>
<evidence type="ECO:0000256" key="2">
    <source>
        <dbReference type="ARBA" id="ARBA00022475"/>
    </source>
</evidence>
<sequence>MYGAAVAAADSGSSGLHWSVLRLFAPRTSAPSTATILRSALWPLAIMSVIHRSYILSTNGYITDDFGPVYRAVINFKMGWDIYNEHFDYVDPHYLYPPGGTLLMAPFGYLPVFASHNWFVAFNTIAMILAACLLVKLFGFPLSSVALPALLAAMFITESVTNTLVFTNINGCILLMEVVFFRWLLDGETKHQWWAGAAIGLTLVVKPVLAPLLVIPLLNRQWRPLVTAVAVPLVFNVVAWPLVSDPMNFVTRTVPYILGVRDYFNSSIQGNGVYYGLPTWLIIVLRLGFALLAIATLWLLYRYYRVRDPFFWMLTSSGVLLTASWLVLSLAQGYYSMMLFPFLMTVVLRNSVLRNWPAWLAVYGFLTADRWLLWRWPSFGRYLEYLKVTYGWSLLLIVAFVVLYFRYLDAKADGRLDDGIDPPWMTPQEPRASVGA</sequence>
<feature type="transmembrane region" description="Helical" evidence="8">
    <location>
        <begin position="389"/>
        <end position="407"/>
    </location>
</feature>
<keyword evidence="2" id="KW-1003">Cell membrane</keyword>
<reference evidence="9 10" key="1">
    <citation type="journal article" date="2022" name="BMC Genomics">
        <title>Comparative genome analysis of mycobacteria focusing on tRNA and non-coding RNA.</title>
        <authorList>
            <person name="Behra P.R.K."/>
            <person name="Pettersson B.M.F."/>
            <person name="Ramesh M."/>
            <person name="Das S."/>
            <person name="Dasgupta S."/>
            <person name="Kirsebom L.A."/>
        </authorList>
    </citation>
    <scope>NUCLEOTIDE SEQUENCE [LARGE SCALE GENOMIC DNA]</scope>
    <source>
        <strain evidence="9 10">DSM 44078</strain>
    </source>
</reference>
<feature type="transmembrane region" description="Helical" evidence="8">
    <location>
        <begin position="191"/>
        <end position="218"/>
    </location>
</feature>
<feature type="transmembrane region" description="Helical" evidence="8">
    <location>
        <begin position="163"/>
        <end position="185"/>
    </location>
</feature>
<evidence type="ECO:0000256" key="4">
    <source>
        <dbReference type="ARBA" id="ARBA00022692"/>
    </source>
</evidence>
<evidence type="ECO:0000256" key="7">
    <source>
        <dbReference type="ARBA" id="ARBA00024033"/>
    </source>
</evidence>
<keyword evidence="4 8" id="KW-0812">Transmembrane</keyword>
<protein>
    <submittedName>
        <fullName evidence="9">DUF2029 domain-containing protein</fullName>
    </submittedName>
</protein>
<keyword evidence="5 8" id="KW-1133">Transmembrane helix</keyword>
<comment type="caution">
    <text evidence="9">The sequence shown here is derived from an EMBL/GenBank/DDBJ whole genome shotgun (WGS) entry which is preliminary data.</text>
</comment>
<keyword evidence="10" id="KW-1185">Reference proteome</keyword>
<keyword evidence="3" id="KW-0808">Transferase</keyword>
<name>A0ABT3CHF6_9MYCO</name>
<dbReference type="InterPro" id="IPR018584">
    <property type="entry name" value="GT87"/>
</dbReference>
<feature type="transmembrane region" description="Helical" evidence="8">
    <location>
        <begin position="225"/>
        <end position="243"/>
    </location>
</feature>
<evidence type="ECO:0000256" key="3">
    <source>
        <dbReference type="ARBA" id="ARBA00022679"/>
    </source>
</evidence>
<evidence type="ECO:0000256" key="8">
    <source>
        <dbReference type="SAM" id="Phobius"/>
    </source>
</evidence>
<comment type="similarity">
    <text evidence="7">Belongs to the glycosyltransferase 87 family.</text>
</comment>
<evidence type="ECO:0000256" key="5">
    <source>
        <dbReference type="ARBA" id="ARBA00022989"/>
    </source>
</evidence>
<evidence type="ECO:0000313" key="10">
    <source>
        <dbReference type="Proteomes" id="UP001526201"/>
    </source>
</evidence>
<feature type="transmembrane region" description="Helical" evidence="8">
    <location>
        <begin position="118"/>
        <end position="151"/>
    </location>
</feature>
<dbReference type="EMBL" id="JACKTY010000037">
    <property type="protein sequence ID" value="MCV7228930.1"/>
    <property type="molecule type" value="Genomic_DNA"/>
</dbReference>
<evidence type="ECO:0000256" key="1">
    <source>
        <dbReference type="ARBA" id="ARBA00004651"/>
    </source>
</evidence>
<feature type="transmembrane region" description="Helical" evidence="8">
    <location>
        <begin position="310"/>
        <end position="328"/>
    </location>
</feature>
<keyword evidence="6 8" id="KW-0472">Membrane</keyword>
<feature type="transmembrane region" description="Helical" evidence="8">
    <location>
        <begin position="280"/>
        <end position="301"/>
    </location>
</feature>
<gene>
    <name evidence="9" type="ORF">H7J73_23200</name>
</gene>
<evidence type="ECO:0000256" key="6">
    <source>
        <dbReference type="ARBA" id="ARBA00023136"/>
    </source>
</evidence>
<comment type="subcellular location">
    <subcellularLocation>
        <location evidence="1">Cell membrane</location>
        <topology evidence="1">Multi-pass membrane protein</topology>
    </subcellularLocation>
</comment>
<accession>A0ABT3CHF6</accession>
<proteinExistence type="inferred from homology"/>
<dbReference type="Pfam" id="PF09594">
    <property type="entry name" value="GT87"/>
    <property type="match status" value="1"/>
</dbReference>
<dbReference type="RefSeq" id="WP_264070111.1">
    <property type="nucleotide sequence ID" value="NZ_JACKTY010000037.1"/>
</dbReference>
<evidence type="ECO:0000313" key="9">
    <source>
        <dbReference type="EMBL" id="MCV7228930.1"/>
    </source>
</evidence>
<feature type="transmembrane region" description="Helical" evidence="8">
    <location>
        <begin position="359"/>
        <end position="377"/>
    </location>
</feature>